<dbReference type="Proteomes" id="UP001059041">
    <property type="component" value="Linkage Group LG24"/>
</dbReference>
<protein>
    <submittedName>
        <fullName evidence="1">Uncharacterized protein</fullName>
    </submittedName>
</protein>
<sequence length="95" mass="10722">LQWSVGNDSGRLTGGSTCSGVVEIYREVTHKYRLRIKVTGDPAVDLNDPDIRNIIELYSIRLILHDKHEGLQQILLRSNAVFCTHFVSNSGKRTE</sequence>
<evidence type="ECO:0000313" key="1">
    <source>
        <dbReference type="EMBL" id="KAI7792163.1"/>
    </source>
</evidence>
<name>A0A9W7T5T9_TRIRA</name>
<dbReference type="EMBL" id="JAFHDT010000024">
    <property type="protein sequence ID" value="KAI7792163.1"/>
    <property type="molecule type" value="Genomic_DNA"/>
</dbReference>
<dbReference type="AlphaFoldDB" id="A0A9W7T5T9"/>
<feature type="non-terminal residue" evidence="1">
    <location>
        <position position="95"/>
    </location>
</feature>
<keyword evidence="2" id="KW-1185">Reference proteome</keyword>
<evidence type="ECO:0000313" key="2">
    <source>
        <dbReference type="Proteomes" id="UP001059041"/>
    </source>
</evidence>
<accession>A0A9W7T5T9</accession>
<gene>
    <name evidence="1" type="ORF">IRJ41_021963</name>
</gene>
<proteinExistence type="predicted"/>
<comment type="caution">
    <text evidence="1">The sequence shown here is derived from an EMBL/GenBank/DDBJ whole genome shotgun (WGS) entry which is preliminary data.</text>
</comment>
<reference evidence="1" key="1">
    <citation type="submission" date="2021-02" db="EMBL/GenBank/DDBJ databases">
        <title>Comparative genomics reveals that relaxation of natural selection precedes convergent phenotypic evolution of cavefish.</title>
        <authorList>
            <person name="Peng Z."/>
        </authorList>
    </citation>
    <scope>NUCLEOTIDE SEQUENCE</scope>
    <source>
        <tissue evidence="1">Muscle</tissue>
    </source>
</reference>
<organism evidence="1 2">
    <name type="scientific">Triplophysa rosa</name>
    <name type="common">Cave loach</name>
    <dbReference type="NCBI Taxonomy" id="992332"/>
    <lineage>
        <taxon>Eukaryota</taxon>
        <taxon>Metazoa</taxon>
        <taxon>Chordata</taxon>
        <taxon>Craniata</taxon>
        <taxon>Vertebrata</taxon>
        <taxon>Euteleostomi</taxon>
        <taxon>Actinopterygii</taxon>
        <taxon>Neopterygii</taxon>
        <taxon>Teleostei</taxon>
        <taxon>Ostariophysi</taxon>
        <taxon>Cypriniformes</taxon>
        <taxon>Nemacheilidae</taxon>
        <taxon>Triplophysa</taxon>
    </lineage>
</organism>